<name>A0AAN6N7B8_9PEZI</name>
<dbReference type="AlphaFoldDB" id="A0AAN6N7B8"/>
<reference evidence="4" key="1">
    <citation type="journal article" date="2023" name="Mol. Phylogenet. Evol.">
        <title>Genome-scale phylogeny and comparative genomics of the fungal order Sordariales.</title>
        <authorList>
            <person name="Hensen N."/>
            <person name="Bonometti L."/>
            <person name="Westerberg I."/>
            <person name="Brannstrom I.O."/>
            <person name="Guillou S."/>
            <person name="Cros-Aarteil S."/>
            <person name="Calhoun S."/>
            <person name="Haridas S."/>
            <person name="Kuo A."/>
            <person name="Mondo S."/>
            <person name="Pangilinan J."/>
            <person name="Riley R."/>
            <person name="LaButti K."/>
            <person name="Andreopoulos B."/>
            <person name="Lipzen A."/>
            <person name="Chen C."/>
            <person name="Yan M."/>
            <person name="Daum C."/>
            <person name="Ng V."/>
            <person name="Clum A."/>
            <person name="Steindorff A."/>
            <person name="Ohm R.A."/>
            <person name="Martin F."/>
            <person name="Silar P."/>
            <person name="Natvig D.O."/>
            <person name="Lalanne C."/>
            <person name="Gautier V."/>
            <person name="Ament-Velasquez S.L."/>
            <person name="Kruys A."/>
            <person name="Hutchinson M.I."/>
            <person name="Powell A.J."/>
            <person name="Barry K."/>
            <person name="Miller A.N."/>
            <person name="Grigoriev I.V."/>
            <person name="Debuchy R."/>
            <person name="Gladieux P."/>
            <person name="Hiltunen Thoren M."/>
            <person name="Johannesson H."/>
        </authorList>
    </citation>
    <scope>NUCLEOTIDE SEQUENCE [LARGE SCALE GENOMIC DNA]</scope>
    <source>
        <strain evidence="4">CBS 340.73</strain>
    </source>
</reference>
<proteinExistence type="predicted"/>
<organism evidence="3 4">
    <name type="scientific">Diplogelasinospora grovesii</name>
    <dbReference type="NCBI Taxonomy" id="303347"/>
    <lineage>
        <taxon>Eukaryota</taxon>
        <taxon>Fungi</taxon>
        <taxon>Dikarya</taxon>
        <taxon>Ascomycota</taxon>
        <taxon>Pezizomycotina</taxon>
        <taxon>Sordariomycetes</taxon>
        <taxon>Sordariomycetidae</taxon>
        <taxon>Sordariales</taxon>
        <taxon>Diplogelasinosporaceae</taxon>
        <taxon>Diplogelasinospora</taxon>
    </lineage>
</organism>
<protein>
    <submittedName>
        <fullName evidence="3">Uncharacterized protein</fullName>
    </submittedName>
</protein>
<keyword evidence="2" id="KW-1133">Transmembrane helix</keyword>
<evidence type="ECO:0000256" key="2">
    <source>
        <dbReference type="SAM" id="Phobius"/>
    </source>
</evidence>
<keyword evidence="4" id="KW-1185">Reference proteome</keyword>
<keyword evidence="2" id="KW-0472">Membrane</keyword>
<feature type="region of interest" description="Disordered" evidence="1">
    <location>
        <begin position="145"/>
        <end position="164"/>
    </location>
</feature>
<evidence type="ECO:0000256" key="1">
    <source>
        <dbReference type="SAM" id="MobiDB-lite"/>
    </source>
</evidence>
<evidence type="ECO:0000313" key="4">
    <source>
        <dbReference type="Proteomes" id="UP001303473"/>
    </source>
</evidence>
<dbReference type="Proteomes" id="UP001303473">
    <property type="component" value="Unassembled WGS sequence"/>
</dbReference>
<sequence length="164" mass="18007">MCGEKESYGWNVEGFISVGPVFFVNTLPFLLAFYISVSYDPTRRYLILCGLNFLEFAFLMVSTSSTLNLWMVWCESSAVLPTSCHLDLVRHLAGTAGQGKRVCWLGGARTRPMKITMQNSVIRPSHASLCLSWNCSVAAQSAVPTSGAHSATSPAPEDRRHEAD</sequence>
<dbReference type="EMBL" id="MU853806">
    <property type="protein sequence ID" value="KAK3939749.1"/>
    <property type="molecule type" value="Genomic_DNA"/>
</dbReference>
<keyword evidence="2" id="KW-0812">Transmembrane</keyword>
<accession>A0AAN6N7B8</accession>
<evidence type="ECO:0000313" key="3">
    <source>
        <dbReference type="EMBL" id="KAK3939749.1"/>
    </source>
</evidence>
<feature type="transmembrane region" description="Helical" evidence="2">
    <location>
        <begin position="47"/>
        <end position="73"/>
    </location>
</feature>
<feature type="transmembrane region" description="Helical" evidence="2">
    <location>
        <begin position="15"/>
        <end position="35"/>
    </location>
</feature>
<gene>
    <name evidence="3" type="ORF">QBC46DRAFT_141816</name>
</gene>
<comment type="caution">
    <text evidence="3">The sequence shown here is derived from an EMBL/GenBank/DDBJ whole genome shotgun (WGS) entry which is preliminary data.</text>
</comment>